<proteinExistence type="predicted"/>
<accession>A0A562RWQ6</accession>
<reference evidence="1 2" key="1">
    <citation type="journal article" date="2015" name="Stand. Genomic Sci.">
        <title>Genomic Encyclopedia of Bacterial and Archaeal Type Strains, Phase III: the genomes of soil and plant-associated and newly described type strains.</title>
        <authorList>
            <person name="Whitman W.B."/>
            <person name="Woyke T."/>
            <person name="Klenk H.P."/>
            <person name="Zhou Y."/>
            <person name="Lilburn T.G."/>
            <person name="Beck B.J."/>
            <person name="De Vos P."/>
            <person name="Vandamme P."/>
            <person name="Eisen J.A."/>
            <person name="Garrity G."/>
            <person name="Hugenholtz P."/>
            <person name="Kyrpides N.C."/>
        </authorList>
    </citation>
    <scope>NUCLEOTIDE SEQUENCE [LARGE SCALE GENOMIC DNA]</scope>
    <source>
        <strain evidence="1 2">CGMCC 1.10948</strain>
    </source>
</reference>
<keyword evidence="2" id="KW-1185">Reference proteome</keyword>
<organism evidence="1 2">
    <name type="scientific">Bradyrhizobium huanghuaihaiense</name>
    <dbReference type="NCBI Taxonomy" id="990078"/>
    <lineage>
        <taxon>Bacteria</taxon>
        <taxon>Pseudomonadati</taxon>
        <taxon>Pseudomonadota</taxon>
        <taxon>Alphaproteobacteria</taxon>
        <taxon>Hyphomicrobiales</taxon>
        <taxon>Nitrobacteraceae</taxon>
        <taxon>Bradyrhizobium</taxon>
    </lineage>
</organism>
<name>A0A562RWQ6_9BRAD</name>
<dbReference type="PIRSF" id="PIRSF033303">
    <property type="entry name" value="UCP033303"/>
    <property type="match status" value="1"/>
</dbReference>
<dbReference type="RefSeq" id="WP_018647282.1">
    <property type="nucleotide sequence ID" value="NZ_VLLA01000003.1"/>
</dbReference>
<gene>
    <name evidence="1" type="ORF">IQ16_01650</name>
</gene>
<dbReference type="InterPro" id="IPR009758">
    <property type="entry name" value="DUF1326"/>
</dbReference>
<evidence type="ECO:0000313" key="2">
    <source>
        <dbReference type="Proteomes" id="UP000316291"/>
    </source>
</evidence>
<dbReference type="Pfam" id="PF07040">
    <property type="entry name" value="DUF1326"/>
    <property type="match status" value="1"/>
</dbReference>
<protein>
    <recommendedName>
        <fullName evidence="3">DUF1326 domain-containing protein</fullName>
    </recommendedName>
</protein>
<evidence type="ECO:0008006" key="3">
    <source>
        <dbReference type="Google" id="ProtNLM"/>
    </source>
</evidence>
<dbReference type="EMBL" id="VLLA01000003">
    <property type="protein sequence ID" value="TWI73512.1"/>
    <property type="molecule type" value="Genomic_DNA"/>
</dbReference>
<dbReference type="OrthoDB" id="9802256at2"/>
<comment type="caution">
    <text evidence="1">The sequence shown here is derived from an EMBL/GenBank/DDBJ whole genome shotgun (WGS) entry which is preliminary data.</text>
</comment>
<dbReference type="Proteomes" id="UP000316291">
    <property type="component" value="Unassembled WGS sequence"/>
</dbReference>
<evidence type="ECO:0000313" key="1">
    <source>
        <dbReference type="EMBL" id="TWI73512.1"/>
    </source>
</evidence>
<sequence length="210" mass="22359">MVDQVSWQLSGDYFENCSCSIVCPCLVSAGAPLTARPTEGFCNVPLIFHIETGRYGDVALDGLNVLVILHAPGVMADGNWSQATYVDQSADDRQTEALAAIFSGAAGGPMAAFVPLISKNLGVKKAPITFRIDGKTRSAEIPGILHMSVDPLPTMHPSGEMWANIGHPVSPDRMVMAVGAAGNTYSDHGMRWDNSGRNGLYAPIQWSNQA</sequence>
<dbReference type="InterPro" id="IPR014581">
    <property type="entry name" value="UCP033303"/>
</dbReference>
<dbReference type="AlphaFoldDB" id="A0A562RWQ6"/>